<keyword evidence="5" id="KW-0547">Nucleotide-binding</keyword>
<keyword evidence="5" id="KW-0347">Helicase</keyword>
<dbReference type="InterPro" id="IPR049730">
    <property type="entry name" value="SNF2/RAD54-like_C"/>
</dbReference>
<dbReference type="EMBL" id="JADEYR010000005">
    <property type="protein sequence ID" value="MBE9403945.1"/>
    <property type="molecule type" value="Genomic_DNA"/>
</dbReference>
<evidence type="ECO:0000313" key="5">
    <source>
        <dbReference type="EMBL" id="MBE9403945.1"/>
    </source>
</evidence>
<name>A0ABR9W1V5_9MICO</name>
<gene>
    <name evidence="5" type="ORF">IOE58_07010</name>
</gene>
<evidence type="ECO:0000256" key="2">
    <source>
        <dbReference type="SAM" id="MobiDB-lite"/>
    </source>
</evidence>
<dbReference type="InterPro" id="IPR027417">
    <property type="entry name" value="P-loop_NTPase"/>
</dbReference>
<dbReference type="PANTHER" id="PTHR10799">
    <property type="entry name" value="SNF2/RAD54 HELICASE FAMILY"/>
    <property type="match status" value="1"/>
</dbReference>
<dbReference type="Gene3D" id="3.40.50.300">
    <property type="entry name" value="P-loop containing nucleotide triphosphate hydrolases"/>
    <property type="match status" value="1"/>
</dbReference>
<dbReference type="RefSeq" id="WP_193865685.1">
    <property type="nucleotide sequence ID" value="NZ_JADEYR010000005.1"/>
</dbReference>
<keyword evidence="6" id="KW-1185">Reference proteome</keyword>
<feature type="domain" description="Helicase C-terminal" evidence="4">
    <location>
        <begin position="885"/>
        <end position="1042"/>
    </location>
</feature>
<comment type="caution">
    <text evidence="5">The sequence shown here is derived from an EMBL/GenBank/DDBJ whole genome shotgun (WGS) entry which is preliminary data.</text>
</comment>
<dbReference type="InterPro" id="IPR038718">
    <property type="entry name" value="SNF2-like_sf"/>
</dbReference>
<dbReference type="InterPro" id="IPR000330">
    <property type="entry name" value="SNF2_N"/>
</dbReference>
<dbReference type="Pfam" id="PF12419">
    <property type="entry name" value="DUF3670"/>
    <property type="match status" value="1"/>
</dbReference>
<evidence type="ECO:0000259" key="4">
    <source>
        <dbReference type="PROSITE" id="PS51194"/>
    </source>
</evidence>
<dbReference type="Pfam" id="PF00176">
    <property type="entry name" value="SNF2-rel_dom"/>
    <property type="match status" value="1"/>
</dbReference>
<dbReference type="InterPro" id="IPR001650">
    <property type="entry name" value="Helicase_C-like"/>
</dbReference>
<evidence type="ECO:0000256" key="1">
    <source>
        <dbReference type="ARBA" id="ARBA00022801"/>
    </source>
</evidence>
<dbReference type="Gene3D" id="3.40.50.10810">
    <property type="entry name" value="Tandem AAA-ATPase domain"/>
    <property type="match status" value="1"/>
</dbReference>
<dbReference type="Pfam" id="PF00271">
    <property type="entry name" value="Helicase_C"/>
    <property type="match status" value="1"/>
</dbReference>
<sequence length="1062" mass="114687">MPTRRLHLVVDDDLGPALWVREQVAPGRSRALSELAPVHAHSPHALAEVLAAAPATLRHRVRIPGAPGTPDRRVPALPLDGPALIDLVAAVREGLGERFGTDAVEQLSRLVTEGAAVRLASVGPASELTVMPDLLAATVLDVEARALVAARDLRVDVQWHHGRALLRWQAPTERRPSLLHALVDAHARQAFAAHLAQCSPTPAAPGADRYGVLAALAGETELEAEVPEQRAIVSAFAAYRDSGRIGVQLTSTDSELVVRLHEPPVGTAWPLQTCLRQSDGTVLPVADLRAVGDVPAAGAAEATAEGMRLAPTVRQAAMDDTGVDWLLTTAEAGTFLAHDAPGLEQAGVTVLLPRDWTKQAATLRPQVTEAPAGERESSVGLGQVTQFRWRMAVGETDLTDEEMSEILAAQSELVQLRGRWVRLDATTLRAAERFLDEFTDRAKRFRRLAAERAARLAGLPEPEGGAAAEGPHAPGAPATGKAGASAADDRPMPVLTSLFPVPDTVPGSLSGVLPWAELFSLVLSPHAAELHLGAAALQDADRAGIARLLPGGPGPRTLPQPATLQATLRPYQQAGLDWMWELHQLGLGGILADDMGLGKTMQVLALLCREREQEPGRSGRTSRGEVRPVGPTLLVCPMSVVGAWQREARAFAPHLAVHVHHGGDRIRDESFAAGAADMDLVITTYALLARDLPVLQRVDWHRVVYDEAQHLKNAHTQVSQAARRLRPPHRLALTGTPVENRLEDLHSLMEVVEPGLLGKAADFSEHVASPISKEADPGALARLKLVTSPFVLRRVKTDRSIIADLPEKRELTRTVTLTPEQAGLYQALVEDLKDQLDTATQKQRRSVVVSTLTRLKQVCNHPAHYLGDGSPMLREGHHRSGKLELVDDLLETAFADGEKVLLFTQFTTFGHLLVPYWTERFGLPVPFLHGGVAKKDRDQMVAQFQAQRDQPGLMLLSLRAGGTGLTLTAANHVVHLDRWWNPAVENQATDRAFRIGQRRDVQVHKLVSAGTIEERIDTVLLDKQSLADLTIAPGEDWLAQLDDDSLLELLSLSEEEKGGGPG</sequence>
<dbReference type="PROSITE" id="PS51192">
    <property type="entry name" value="HELICASE_ATP_BIND_1"/>
    <property type="match status" value="1"/>
</dbReference>
<keyword evidence="5" id="KW-0067">ATP-binding</keyword>
<organism evidence="5 6">
    <name type="scientific">Brachybacterium epidermidis</name>
    <dbReference type="NCBI Taxonomy" id="2781983"/>
    <lineage>
        <taxon>Bacteria</taxon>
        <taxon>Bacillati</taxon>
        <taxon>Actinomycetota</taxon>
        <taxon>Actinomycetes</taxon>
        <taxon>Micrococcales</taxon>
        <taxon>Dermabacteraceae</taxon>
        <taxon>Brachybacterium</taxon>
    </lineage>
</organism>
<proteinExistence type="predicted"/>
<dbReference type="InterPro" id="IPR014001">
    <property type="entry name" value="Helicase_ATP-bd"/>
</dbReference>
<dbReference type="Proteomes" id="UP000644727">
    <property type="component" value="Unassembled WGS sequence"/>
</dbReference>
<feature type="compositionally biased region" description="Low complexity" evidence="2">
    <location>
        <begin position="457"/>
        <end position="486"/>
    </location>
</feature>
<dbReference type="GO" id="GO:0004386">
    <property type="term" value="F:helicase activity"/>
    <property type="evidence" value="ECO:0007669"/>
    <property type="project" value="UniProtKB-KW"/>
</dbReference>
<dbReference type="SMART" id="SM00487">
    <property type="entry name" value="DEXDc"/>
    <property type="match status" value="1"/>
</dbReference>
<protein>
    <submittedName>
        <fullName evidence="5">DEAD/DEAH box helicase</fullName>
    </submittedName>
</protein>
<dbReference type="PROSITE" id="PS51194">
    <property type="entry name" value="HELICASE_CTER"/>
    <property type="match status" value="1"/>
</dbReference>
<evidence type="ECO:0000313" key="6">
    <source>
        <dbReference type="Proteomes" id="UP000644727"/>
    </source>
</evidence>
<reference evidence="5 6" key="1">
    <citation type="submission" date="2020-10" db="EMBL/GenBank/DDBJ databases">
        <title>Draft genome and description of Brachybacterium epidermidis sp nov.</title>
        <authorList>
            <person name="Boxberger M."/>
            <person name="La Scola B."/>
        </authorList>
    </citation>
    <scope>NUCLEOTIDE SEQUENCE [LARGE SCALE GENOMIC DNA]</scope>
    <source>
        <strain evidence="5 6">Marseille-Q2903</strain>
    </source>
</reference>
<evidence type="ECO:0000259" key="3">
    <source>
        <dbReference type="PROSITE" id="PS51192"/>
    </source>
</evidence>
<feature type="region of interest" description="Disordered" evidence="2">
    <location>
        <begin position="457"/>
        <end position="489"/>
    </location>
</feature>
<dbReference type="SMART" id="SM00490">
    <property type="entry name" value="HELICc"/>
    <property type="match status" value="1"/>
</dbReference>
<keyword evidence="1" id="KW-0378">Hydrolase</keyword>
<accession>A0ABR9W1V5</accession>
<dbReference type="CDD" id="cd18793">
    <property type="entry name" value="SF2_C_SNF"/>
    <property type="match status" value="1"/>
</dbReference>
<dbReference type="InterPro" id="IPR022138">
    <property type="entry name" value="DUF3670"/>
</dbReference>
<dbReference type="SUPFAM" id="SSF52540">
    <property type="entry name" value="P-loop containing nucleoside triphosphate hydrolases"/>
    <property type="match status" value="2"/>
</dbReference>
<feature type="domain" description="Helicase ATP-binding" evidence="3">
    <location>
        <begin position="580"/>
        <end position="755"/>
    </location>
</feature>